<feature type="compositionally biased region" description="Basic and acidic residues" evidence="1">
    <location>
        <begin position="330"/>
        <end position="341"/>
    </location>
</feature>
<evidence type="ECO:0000256" key="1">
    <source>
        <dbReference type="SAM" id="MobiDB-lite"/>
    </source>
</evidence>
<sequence length="528" mass="58768">MQLFNLGKKKEKKKHKRKHGEENPEKNEKKDKDPKDKKHKDKKHKKHKRKSGHKKVDEKPLAPTPKPDPQKLADVGNLPAPKPSSPPKQEPLPYAATPKPSNQTDGAGVPSPTVPLNLPKEKPLEKPKLKASPSKEKPEKKVEKVKMPSPNKAEQIQKEAAEGKDKARKSDEKPTSGKAMVKRRRGKYDTDEPNFKTLRSQLVPVEPFAESSPGDKTPEGKTPHQLTPTPLPLAENAEKSAPTPKFHGTDAQYRGVSSAVTTTTSTDASGTTSGTNLTTDTSVPAGTSSVTTNSDPTTTPVITPQNSTPAQTPEPDPAERFKSRKGRIKVYNEDVVPEKKKSPSRRTKQTPEVIQEGKKRLSPLIEPTQEPSEEVPNIVPIDNSKKRIRDKYIEPTQTSSGQYQPSQRQLAVNINEVMRIATIMMKGGTDIQRRRSFDWLAEHRNSIHEERREAAHHLNLAIGDIPIARELAVATLRVLVDHGLVTEKEYRDHFAVIESAKEHQHITVSQLSHLVSTHAAYYNKKESE</sequence>
<feature type="compositionally biased region" description="Pro residues" evidence="1">
    <location>
        <begin position="80"/>
        <end position="90"/>
    </location>
</feature>
<feature type="region of interest" description="Disordered" evidence="1">
    <location>
        <begin position="1"/>
        <end position="377"/>
    </location>
</feature>
<dbReference type="EMBL" id="CAJFCV020000005">
    <property type="protein sequence ID" value="CAG9126795.1"/>
    <property type="molecule type" value="Genomic_DNA"/>
</dbReference>
<feature type="compositionally biased region" description="Basic residues" evidence="1">
    <location>
        <begin position="7"/>
        <end position="18"/>
    </location>
</feature>
<proteinExistence type="predicted"/>
<gene>
    <name evidence="2" type="ORF">BXYJ_LOCUS13271</name>
</gene>
<evidence type="ECO:0000313" key="2">
    <source>
        <dbReference type="EMBL" id="CAD5233180.1"/>
    </source>
</evidence>
<feature type="compositionally biased region" description="Basic residues" evidence="1">
    <location>
        <begin position="37"/>
        <end position="53"/>
    </location>
</feature>
<keyword evidence="4" id="KW-1185">Reference proteome</keyword>
<reference evidence="2" key="2">
    <citation type="submission" date="2020-09" db="EMBL/GenBank/DDBJ databases">
        <authorList>
            <person name="Kikuchi T."/>
        </authorList>
    </citation>
    <scope>NUCLEOTIDE SEQUENCE</scope>
    <source>
        <strain evidence="2">Ka4C1</strain>
    </source>
</reference>
<dbReference type="Proteomes" id="UP000095284">
    <property type="component" value="Unplaced"/>
</dbReference>
<organism evidence="3 5">
    <name type="scientific">Bursaphelenchus xylophilus</name>
    <name type="common">Pinewood nematode worm</name>
    <name type="synonym">Aphelenchoides xylophilus</name>
    <dbReference type="NCBI Taxonomy" id="6326"/>
    <lineage>
        <taxon>Eukaryota</taxon>
        <taxon>Metazoa</taxon>
        <taxon>Ecdysozoa</taxon>
        <taxon>Nematoda</taxon>
        <taxon>Chromadorea</taxon>
        <taxon>Rhabditida</taxon>
        <taxon>Tylenchina</taxon>
        <taxon>Tylenchomorpha</taxon>
        <taxon>Aphelenchoidea</taxon>
        <taxon>Aphelenchoididae</taxon>
        <taxon>Bursaphelenchus</taxon>
    </lineage>
</organism>
<feature type="compositionally biased region" description="Low complexity" evidence="1">
    <location>
        <begin position="256"/>
        <end position="282"/>
    </location>
</feature>
<feature type="compositionally biased region" description="Basic and acidic residues" evidence="1">
    <location>
        <begin position="19"/>
        <end position="36"/>
    </location>
</feature>
<dbReference type="Proteomes" id="UP000659654">
    <property type="component" value="Unassembled WGS sequence"/>
</dbReference>
<feature type="compositionally biased region" description="Basic and acidic residues" evidence="1">
    <location>
        <begin position="119"/>
        <end position="146"/>
    </location>
</feature>
<protein>
    <submittedName>
        <fullName evidence="2">(pine wood nematode) hypothetical protein</fullName>
    </submittedName>
</protein>
<evidence type="ECO:0000313" key="3">
    <source>
        <dbReference type="Proteomes" id="UP000095284"/>
    </source>
</evidence>
<dbReference type="WBParaSite" id="BXY_1012900.1">
    <property type="protein sequence ID" value="BXY_1012900.1"/>
    <property type="gene ID" value="BXY_1012900"/>
</dbReference>
<reference evidence="5" key="1">
    <citation type="submission" date="2016-11" db="UniProtKB">
        <authorList>
            <consortium name="WormBaseParasite"/>
        </authorList>
    </citation>
    <scope>IDENTIFICATION</scope>
</reference>
<accession>A0A1I7SAT2</accession>
<evidence type="ECO:0000313" key="4">
    <source>
        <dbReference type="Proteomes" id="UP000659654"/>
    </source>
</evidence>
<dbReference type="eggNOG" id="ENOG502SFMX">
    <property type="taxonomic scope" value="Eukaryota"/>
</dbReference>
<dbReference type="AlphaFoldDB" id="A0A1I7SAT2"/>
<dbReference type="Proteomes" id="UP000582659">
    <property type="component" value="Unassembled WGS sequence"/>
</dbReference>
<feature type="compositionally biased region" description="Basic and acidic residues" evidence="1">
    <location>
        <begin position="155"/>
        <end position="175"/>
    </location>
</feature>
<feature type="compositionally biased region" description="Polar residues" evidence="1">
    <location>
        <begin position="284"/>
        <end position="311"/>
    </location>
</feature>
<evidence type="ECO:0000313" key="5">
    <source>
        <dbReference type="WBParaSite" id="BXY_1012900.1"/>
    </source>
</evidence>
<dbReference type="EMBL" id="CAJFDI010000005">
    <property type="protein sequence ID" value="CAD5233180.1"/>
    <property type="molecule type" value="Genomic_DNA"/>
</dbReference>
<name>A0A1I7SAT2_BURXY</name>
<dbReference type="OrthoDB" id="5876906at2759"/>